<dbReference type="GO" id="GO:1902201">
    <property type="term" value="P:negative regulation of bacterial-type flagellum-dependent cell motility"/>
    <property type="evidence" value="ECO:0007669"/>
    <property type="project" value="TreeGrafter"/>
</dbReference>
<comment type="caution">
    <text evidence="6">The sequence shown here is derived from an EMBL/GenBank/DDBJ whole genome shotgun (WGS) entry which is preliminary data.</text>
</comment>
<evidence type="ECO:0000256" key="4">
    <source>
        <dbReference type="SAM" id="Phobius"/>
    </source>
</evidence>
<keyword evidence="4" id="KW-0472">Membrane</keyword>
<dbReference type="EC" id="2.7.7.65" evidence="2"/>
<proteinExistence type="predicted"/>
<dbReference type="EMBL" id="VRYZ01000004">
    <property type="protein sequence ID" value="TXS91501.1"/>
    <property type="molecule type" value="Genomic_DNA"/>
</dbReference>
<evidence type="ECO:0000259" key="5">
    <source>
        <dbReference type="PROSITE" id="PS50887"/>
    </source>
</evidence>
<sequence length="390" mass="41446">MELMLTENQTLPLYILVFTLTCAQVLVLYFLSASYTAPQGLGLFTVYFMASLTGWILFALQQGQAGGALGVDLAAIVALLNAYLLFLACGQRAGILRGRWLLAALCLGAGFSAFYLPPQRMFAVQLAGTALLWAAAGAISATRCWRSANVGDGLIAGAGLGLAGGMVWLSLAGDDSAGGQQLALGLYACAHVLVAVGFLGSVLLEYQQQLSQLATRDPLTRLFNRRGLEESLHLSLAAAARHNTRTSAILVDIDQFSRINDNFGSELGDEVLRQIAEVLQDQCRGSDVVARIGGEEFLLVLPNSDGEGARTVAERLRQAISDSVFRAERQRIAVSVSAGVATLEGTTTVEELALSAARALQVARREGHNRVAVVDQQTRLFRTGTATEGA</sequence>
<dbReference type="OrthoDB" id="9812260at2"/>
<dbReference type="PANTHER" id="PTHR45138">
    <property type="entry name" value="REGULATORY COMPONENTS OF SENSORY TRANSDUCTION SYSTEM"/>
    <property type="match status" value="1"/>
</dbReference>
<name>A0A5C8ZW67_9GAMM</name>
<gene>
    <name evidence="6" type="ORF">FVW59_10015</name>
</gene>
<keyword evidence="7" id="KW-1185">Reference proteome</keyword>
<feature type="domain" description="GGDEF" evidence="5">
    <location>
        <begin position="244"/>
        <end position="376"/>
    </location>
</feature>
<comment type="cofactor">
    <cofactor evidence="1">
        <name>Mg(2+)</name>
        <dbReference type="ChEBI" id="CHEBI:18420"/>
    </cofactor>
</comment>
<dbReference type="InterPro" id="IPR000160">
    <property type="entry name" value="GGDEF_dom"/>
</dbReference>
<keyword evidence="4" id="KW-0812">Transmembrane</keyword>
<dbReference type="InterPro" id="IPR043128">
    <property type="entry name" value="Rev_trsase/Diguanyl_cyclase"/>
</dbReference>
<evidence type="ECO:0000313" key="7">
    <source>
        <dbReference type="Proteomes" id="UP000321933"/>
    </source>
</evidence>
<comment type="catalytic activity">
    <reaction evidence="3">
        <text>2 GTP = 3',3'-c-di-GMP + 2 diphosphate</text>
        <dbReference type="Rhea" id="RHEA:24898"/>
        <dbReference type="ChEBI" id="CHEBI:33019"/>
        <dbReference type="ChEBI" id="CHEBI:37565"/>
        <dbReference type="ChEBI" id="CHEBI:58805"/>
        <dbReference type="EC" id="2.7.7.65"/>
    </reaction>
</comment>
<dbReference type="PANTHER" id="PTHR45138:SF9">
    <property type="entry name" value="DIGUANYLATE CYCLASE DGCM-RELATED"/>
    <property type="match status" value="1"/>
</dbReference>
<evidence type="ECO:0000256" key="1">
    <source>
        <dbReference type="ARBA" id="ARBA00001946"/>
    </source>
</evidence>
<dbReference type="FunFam" id="3.30.70.270:FF:000001">
    <property type="entry name" value="Diguanylate cyclase domain protein"/>
    <property type="match status" value="1"/>
</dbReference>
<dbReference type="AlphaFoldDB" id="A0A5C8ZW67"/>
<feature type="transmembrane region" description="Helical" evidence="4">
    <location>
        <begin position="122"/>
        <end position="141"/>
    </location>
</feature>
<dbReference type="Gene3D" id="3.30.70.270">
    <property type="match status" value="1"/>
</dbReference>
<dbReference type="GO" id="GO:0052621">
    <property type="term" value="F:diguanylate cyclase activity"/>
    <property type="evidence" value="ECO:0007669"/>
    <property type="project" value="UniProtKB-EC"/>
</dbReference>
<dbReference type="PROSITE" id="PS50887">
    <property type="entry name" value="GGDEF"/>
    <property type="match status" value="1"/>
</dbReference>
<feature type="transmembrane region" description="Helical" evidence="4">
    <location>
        <begin position="67"/>
        <end position="88"/>
    </location>
</feature>
<reference evidence="6 7" key="1">
    <citation type="submission" date="2019-08" db="EMBL/GenBank/DDBJ databases">
        <title>Parahaliea maris sp. nov., isolated from the surface seawater.</title>
        <authorList>
            <person name="Liu Y."/>
        </authorList>
    </citation>
    <scope>NUCLEOTIDE SEQUENCE [LARGE SCALE GENOMIC DNA]</scope>
    <source>
        <strain evidence="6 7">S2-26</strain>
    </source>
</reference>
<dbReference type="Pfam" id="PF00990">
    <property type="entry name" value="GGDEF"/>
    <property type="match status" value="1"/>
</dbReference>
<feature type="transmembrane region" description="Helical" evidence="4">
    <location>
        <begin position="153"/>
        <end position="172"/>
    </location>
</feature>
<feature type="transmembrane region" description="Helical" evidence="4">
    <location>
        <begin position="12"/>
        <end position="31"/>
    </location>
</feature>
<keyword evidence="4" id="KW-1133">Transmembrane helix</keyword>
<dbReference type="NCBIfam" id="TIGR00254">
    <property type="entry name" value="GGDEF"/>
    <property type="match status" value="1"/>
</dbReference>
<evidence type="ECO:0000256" key="2">
    <source>
        <dbReference type="ARBA" id="ARBA00012528"/>
    </source>
</evidence>
<feature type="transmembrane region" description="Helical" evidence="4">
    <location>
        <begin position="184"/>
        <end position="206"/>
    </location>
</feature>
<dbReference type="InterPro" id="IPR050469">
    <property type="entry name" value="Diguanylate_Cyclase"/>
</dbReference>
<dbReference type="CDD" id="cd01949">
    <property type="entry name" value="GGDEF"/>
    <property type="match status" value="1"/>
</dbReference>
<evidence type="ECO:0000313" key="6">
    <source>
        <dbReference type="EMBL" id="TXS91501.1"/>
    </source>
</evidence>
<organism evidence="6 7">
    <name type="scientific">Parahaliea aestuarii</name>
    <dbReference type="NCBI Taxonomy" id="1852021"/>
    <lineage>
        <taxon>Bacteria</taxon>
        <taxon>Pseudomonadati</taxon>
        <taxon>Pseudomonadota</taxon>
        <taxon>Gammaproteobacteria</taxon>
        <taxon>Cellvibrionales</taxon>
        <taxon>Halieaceae</taxon>
        <taxon>Parahaliea</taxon>
    </lineage>
</organism>
<dbReference type="SMART" id="SM00267">
    <property type="entry name" value="GGDEF"/>
    <property type="match status" value="1"/>
</dbReference>
<feature type="transmembrane region" description="Helical" evidence="4">
    <location>
        <begin position="100"/>
        <end position="116"/>
    </location>
</feature>
<dbReference type="GO" id="GO:0043709">
    <property type="term" value="P:cell adhesion involved in single-species biofilm formation"/>
    <property type="evidence" value="ECO:0007669"/>
    <property type="project" value="TreeGrafter"/>
</dbReference>
<feature type="transmembrane region" description="Helical" evidence="4">
    <location>
        <begin position="43"/>
        <end position="61"/>
    </location>
</feature>
<dbReference type="GO" id="GO:0005886">
    <property type="term" value="C:plasma membrane"/>
    <property type="evidence" value="ECO:0007669"/>
    <property type="project" value="TreeGrafter"/>
</dbReference>
<dbReference type="InterPro" id="IPR029787">
    <property type="entry name" value="Nucleotide_cyclase"/>
</dbReference>
<evidence type="ECO:0000256" key="3">
    <source>
        <dbReference type="ARBA" id="ARBA00034247"/>
    </source>
</evidence>
<dbReference type="SUPFAM" id="SSF55073">
    <property type="entry name" value="Nucleotide cyclase"/>
    <property type="match status" value="1"/>
</dbReference>
<protein>
    <recommendedName>
        <fullName evidence="2">diguanylate cyclase</fullName>
        <ecNumber evidence="2">2.7.7.65</ecNumber>
    </recommendedName>
</protein>
<dbReference type="Proteomes" id="UP000321933">
    <property type="component" value="Unassembled WGS sequence"/>
</dbReference>
<accession>A0A5C8ZW67</accession>